<protein>
    <recommendedName>
        <fullName evidence="6">ABC transporter domain-containing protein</fullName>
    </recommendedName>
</protein>
<evidence type="ECO:0000313" key="8">
    <source>
        <dbReference type="Proteomes" id="UP000502508"/>
    </source>
</evidence>
<evidence type="ECO:0000256" key="1">
    <source>
        <dbReference type="ARBA" id="ARBA00004202"/>
    </source>
</evidence>
<evidence type="ECO:0000256" key="5">
    <source>
        <dbReference type="ARBA" id="ARBA00023251"/>
    </source>
</evidence>
<evidence type="ECO:0000256" key="3">
    <source>
        <dbReference type="ARBA" id="ARBA00022741"/>
    </source>
</evidence>
<evidence type="ECO:0000256" key="4">
    <source>
        <dbReference type="ARBA" id="ARBA00022840"/>
    </source>
</evidence>
<dbReference type="GO" id="GO:0005524">
    <property type="term" value="F:ATP binding"/>
    <property type="evidence" value="ECO:0007669"/>
    <property type="project" value="UniProtKB-KW"/>
</dbReference>
<feature type="domain" description="ABC transporter" evidence="6">
    <location>
        <begin position="11"/>
        <end position="236"/>
    </location>
</feature>
<keyword evidence="8" id="KW-1185">Reference proteome</keyword>
<evidence type="ECO:0000259" key="6">
    <source>
        <dbReference type="PROSITE" id="PS50893"/>
    </source>
</evidence>
<accession>A0A6F8XP30</accession>
<name>A0A6F8XP30_9ACTN</name>
<dbReference type="GO" id="GO:0016887">
    <property type="term" value="F:ATP hydrolysis activity"/>
    <property type="evidence" value="ECO:0007669"/>
    <property type="project" value="InterPro"/>
</dbReference>
<dbReference type="InterPro" id="IPR050763">
    <property type="entry name" value="ABC_transporter_ATP-binding"/>
</dbReference>
<gene>
    <name evidence="7" type="ORF">Pflav_019670</name>
</gene>
<keyword evidence="5" id="KW-0046">Antibiotic resistance</keyword>
<proteinExistence type="predicted"/>
<dbReference type="PANTHER" id="PTHR42711">
    <property type="entry name" value="ABC TRANSPORTER ATP-BINDING PROTEIN"/>
    <property type="match status" value="1"/>
</dbReference>
<dbReference type="SUPFAM" id="SSF52540">
    <property type="entry name" value="P-loop containing nucleoside triphosphate hydrolases"/>
    <property type="match status" value="1"/>
</dbReference>
<dbReference type="AlphaFoldDB" id="A0A6F8XP30"/>
<comment type="subcellular location">
    <subcellularLocation>
        <location evidence="1">Cell membrane</location>
        <topology evidence="1">Peripheral membrane protein</topology>
    </subcellularLocation>
</comment>
<sequence>MTEQAASGPFVDARDVTVRYGDLTAVDGVDLSATKGQVVGLIGPNGSGKTSLLSCIEGLRKPAGGTIRVGGFDPVTDRTRMTRIAGVQLQQMVYPPRATVEEMCRLFASFYPDPADHRELLDRFGLSEQRRSQVVKLSGGQQQRLSLVLALVNNPQVVFLDELTNGLDPAARRVVWDELRRRNDEGLTIVITSHYMEEVEYLCDRVNVLLKGRIVATGTPSELIREHAGDAARLVLDGSGGNRELRDSLTALGAGVQVRVAGQRLLLDVQPARRAEVDRVLAEHGSTPRDLPASLDDAYLNLTGQAAGSAASEADNVNVS</sequence>
<dbReference type="Gene3D" id="3.40.50.300">
    <property type="entry name" value="P-loop containing nucleotide triphosphate hydrolases"/>
    <property type="match status" value="1"/>
</dbReference>
<dbReference type="RefSeq" id="WP_173035410.1">
    <property type="nucleotide sequence ID" value="NZ_AP022870.1"/>
</dbReference>
<dbReference type="SMART" id="SM00382">
    <property type="entry name" value="AAA"/>
    <property type="match status" value="1"/>
</dbReference>
<organism evidence="7 8">
    <name type="scientific">Phytohabitans flavus</name>
    <dbReference type="NCBI Taxonomy" id="1076124"/>
    <lineage>
        <taxon>Bacteria</taxon>
        <taxon>Bacillati</taxon>
        <taxon>Actinomycetota</taxon>
        <taxon>Actinomycetes</taxon>
        <taxon>Micromonosporales</taxon>
        <taxon>Micromonosporaceae</taxon>
    </lineage>
</organism>
<dbReference type="Proteomes" id="UP000502508">
    <property type="component" value="Chromosome"/>
</dbReference>
<dbReference type="InterPro" id="IPR003593">
    <property type="entry name" value="AAA+_ATPase"/>
</dbReference>
<evidence type="ECO:0000256" key="2">
    <source>
        <dbReference type="ARBA" id="ARBA00022448"/>
    </source>
</evidence>
<reference evidence="7 8" key="1">
    <citation type="submission" date="2020-03" db="EMBL/GenBank/DDBJ databases">
        <title>Whole genome shotgun sequence of Phytohabitans flavus NBRC 107702.</title>
        <authorList>
            <person name="Komaki H."/>
            <person name="Tamura T."/>
        </authorList>
    </citation>
    <scope>NUCLEOTIDE SEQUENCE [LARGE SCALE GENOMIC DNA]</scope>
    <source>
        <strain evidence="7 8">NBRC 107702</strain>
    </source>
</reference>
<dbReference type="CDD" id="cd03230">
    <property type="entry name" value="ABC_DR_subfamily_A"/>
    <property type="match status" value="1"/>
</dbReference>
<dbReference type="GO" id="GO:0046677">
    <property type="term" value="P:response to antibiotic"/>
    <property type="evidence" value="ECO:0007669"/>
    <property type="project" value="UniProtKB-KW"/>
</dbReference>
<keyword evidence="4" id="KW-0067">ATP-binding</keyword>
<reference evidence="7 8" key="2">
    <citation type="submission" date="2020-03" db="EMBL/GenBank/DDBJ databases">
        <authorList>
            <person name="Ichikawa N."/>
            <person name="Kimura A."/>
            <person name="Kitahashi Y."/>
            <person name="Uohara A."/>
        </authorList>
    </citation>
    <scope>NUCLEOTIDE SEQUENCE [LARGE SCALE GENOMIC DNA]</scope>
    <source>
        <strain evidence="7 8">NBRC 107702</strain>
    </source>
</reference>
<dbReference type="KEGG" id="pfla:Pflav_019670"/>
<dbReference type="Pfam" id="PF00005">
    <property type="entry name" value="ABC_tran"/>
    <property type="match status" value="1"/>
</dbReference>
<dbReference type="PROSITE" id="PS00211">
    <property type="entry name" value="ABC_TRANSPORTER_1"/>
    <property type="match status" value="1"/>
</dbReference>
<dbReference type="EMBL" id="AP022870">
    <property type="protein sequence ID" value="BCB75557.1"/>
    <property type="molecule type" value="Genomic_DNA"/>
</dbReference>
<keyword evidence="3" id="KW-0547">Nucleotide-binding</keyword>
<keyword evidence="2" id="KW-0813">Transport</keyword>
<dbReference type="PROSITE" id="PS50893">
    <property type="entry name" value="ABC_TRANSPORTER_2"/>
    <property type="match status" value="1"/>
</dbReference>
<dbReference type="GO" id="GO:0005886">
    <property type="term" value="C:plasma membrane"/>
    <property type="evidence" value="ECO:0007669"/>
    <property type="project" value="UniProtKB-SubCell"/>
</dbReference>
<dbReference type="InterPro" id="IPR027417">
    <property type="entry name" value="P-loop_NTPase"/>
</dbReference>
<dbReference type="PANTHER" id="PTHR42711:SF16">
    <property type="entry name" value="ABC TRANSPORTER ATP-BINDING PROTEIN"/>
    <property type="match status" value="1"/>
</dbReference>
<evidence type="ECO:0000313" key="7">
    <source>
        <dbReference type="EMBL" id="BCB75557.1"/>
    </source>
</evidence>
<dbReference type="InterPro" id="IPR017871">
    <property type="entry name" value="ABC_transporter-like_CS"/>
</dbReference>
<dbReference type="InterPro" id="IPR003439">
    <property type="entry name" value="ABC_transporter-like_ATP-bd"/>
</dbReference>